<protein>
    <submittedName>
        <fullName evidence="2">2-amino-thiazoline-4-carboxylic acid hydrolase</fullName>
    </submittedName>
</protein>
<feature type="region of interest" description="Disordered" evidence="1">
    <location>
        <begin position="1"/>
        <end position="22"/>
    </location>
</feature>
<keyword evidence="2" id="KW-0378">Hydrolase</keyword>
<dbReference type="GO" id="GO:0016787">
    <property type="term" value="F:hydrolase activity"/>
    <property type="evidence" value="ECO:0007669"/>
    <property type="project" value="UniProtKB-KW"/>
</dbReference>
<reference evidence="2 3" key="1">
    <citation type="journal article" date="2020" name="Biotechnol. Biofuels">
        <title>New insights from the biogas microbiome by comprehensive genome-resolved metagenomics of nearly 1600 species originating from multiple anaerobic digesters.</title>
        <authorList>
            <person name="Campanaro S."/>
            <person name="Treu L."/>
            <person name="Rodriguez-R L.M."/>
            <person name="Kovalovszki A."/>
            <person name="Ziels R.M."/>
            <person name="Maus I."/>
            <person name="Zhu X."/>
            <person name="Kougias P.G."/>
            <person name="Basile A."/>
            <person name="Luo G."/>
            <person name="Schluter A."/>
            <person name="Konstantinidis K.T."/>
            <person name="Angelidaki I."/>
        </authorList>
    </citation>
    <scope>NUCLEOTIDE SEQUENCE [LARGE SCALE GENOMIC DNA]</scope>
    <source>
        <strain evidence="2">AS04akNAM_66</strain>
    </source>
</reference>
<name>A0A7V6TYC7_9HYPH</name>
<evidence type="ECO:0000313" key="3">
    <source>
        <dbReference type="Proteomes" id="UP000551563"/>
    </source>
</evidence>
<accession>A0A7V6TYC7</accession>
<sequence>KGASHCDFRYRLEQNDTKDGEA</sequence>
<comment type="caution">
    <text evidence="2">The sequence shown here is derived from an EMBL/GenBank/DDBJ whole genome shotgun (WGS) entry which is preliminary data.</text>
</comment>
<feature type="non-terminal residue" evidence="2">
    <location>
        <position position="1"/>
    </location>
</feature>
<organism evidence="2 3">
    <name type="scientific">Brucella intermedia</name>
    <dbReference type="NCBI Taxonomy" id="94625"/>
    <lineage>
        <taxon>Bacteria</taxon>
        <taxon>Pseudomonadati</taxon>
        <taxon>Pseudomonadota</taxon>
        <taxon>Alphaproteobacteria</taxon>
        <taxon>Hyphomicrobiales</taxon>
        <taxon>Brucellaceae</taxon>
        <taxon>Brucella/Ochrobactrum group</taxon>
        <taxon>Brucella</taxon>
    </lineage>
</organism>
<gene>
    <name evidence="2" type="ORF">GXX48_03540</name>
</gene>
<evidence type="ECO:0000256" key="1">
    <source>
        <dbReference type="SAM" id="MobiDB-lite"/>
    </source>
</evidence>
<proteinExistence type="predicted"/>
<dbReference type="Proteomes" id="UP000551563">
    <property type="component" value="Unassembled WGS sequence"/>
</dbReference>
<dbReference type="EMBL" id="DUMN01000115">
    <property type="protein sequence ID" value="HHV66705.1"/>
    <property type="molecule type" value="Genomic_DNA"/>
</dbReference>
<evidence type="ECO:0000313" key="2">
    <source>
        <dbReference type="EMBL" id="HHV66705.1"/>
    </source>
</evidence>
<dbReference type="AlphaFoldDB" id="A0A7V6TYC7"/>